<proteinExistence type="predicted"/>
<dbReference type="RefSeq" id="WP_280922269.1">
    <property type="nucleotide sequence ID" value="NZ_JAGGKT010000036.1"/>
</dbReference>
<reference evidence="1 2" key="1">
    <citation type="submission" date="2021-03" db="EMBL/GenBank/DDBJ databases">
        <title>Genomic Encyclopedia of Type Strains, Phase IV (KMG-IV): sequencing the most valuable type-strain genomes for metagenomic binning, comparative biology and taxonomic classification.</title>
        <authorList>
            <person name="Goeker M."/>
        </authorList>
    </citation>
    <scope>NUCLEOTIDE SEQUENCE [LARGE SCALE GENOMIC DNA]</scope>
    <source>
        <strain evidence="1 2">DSM 24738</strain>
    </source>
</reference>
<evidence type="ECO:0000313" key="2">
    <source>
        <dbReference type="Proteomes" id="UP001519343"/>
    </source>
</evidence>
<accession>A0ABS4GXQ2</accession>
<sequence length="41" mass="5013">MAKIIALDEYRSTRDTLKDFTLDDWERGYEEMDKLNTVENW</sequence>
<organism evidence="1 2">
    <name type="scientific">Ammoniphilus resinae</name>
    <dbReference type="NCBI Taxonomy" id="861532"/>
    <lineage>
        <taxon>Bacteria</taxon>
        <taxon>Bacillati</taxon>
        <taxon>Bacillota</taxon>
        <taxon>Bacilli</taxon>
        <taxon>Bacillales</taxon>
        <taxon>Paenibacillaceae</taxon>
        <taxon>Aneurinibacillus group</taxon>
        <taxon>Ammoniphilus</taxon>
    </lineage>
</organism>
<gene>
    <name evidence="1" type="ORF">J2Z37_005051</name>
</gene>
<keyword evidence="2" id="KW-1185">Reference proteome</keyword>
<comment type="caution">
    <text evidence="1">The sequence shown here is derived from an EMBL/GenBank/DDBJ whole genome shotgun (WGS) entry which is preliminary data.</text>
</comment>
<evidence type="ECO:0000313" key="1">
    <source>
        <dbReference type="EMBL" id="MBP1935031.1"/>
    </source>
</evidence>
<protein>
    <submittedName>
        <fullName evidence="1">Uncharacterized protein</fullName>
    </submittedName>
</protein>
<dbReference type="Proteomes" id="UP001519343">
    <property type="component" value="Unassembled WGS sequence"/>
</dbReference>
<dbReference type="EMBL" id="JAGGKT010000036">
    <property type="protein sequence ID" value="MBP1935031.1"/>
    <property type="molecule type" value="Genomic_DNA"/>
</dbReference>
<name>A0ABS4GXQ2_9BACL</name>